<dbReference type="InterPro" id="IPR018497">
    <property type="entry name" value="Peptidase_M13_C"/>
</dbReference>
<dbReference type="Pfam" id="PF01431">
    <property type="entry name" value="Peptidase_M13"/>
    <property type="match status" value="2"/>
</dbReference>
<dbReference type="Proteomes" id="UP000677054">
    <property type="component" value="Unassembled WGS sequence"/>
</dbReference>
<dbReference type="AlphaFoldDB" id="A0A7R9AI33"/>
<dbReference type="InterPro" id="IPR000718">
    <property type="entry name" value="Peptidase_M13"/>
</dbReference>
<protein>
    <recommendedName>
        <fullName evidence="1">Peptidase M13 C-terminal domain-containing protein</fullName>
    </recommendedName>
</protein>
<dbReference type="PROSITE" id="PS51885">
    <property type="entry name" value="NEPRILYSIN"/>
    <property type="match status" value="1"/>
</dbReference>
<dbReference type="EMBL" id="CAJPEV010011250">
    <property type="protein sequence ID" value="CAG0906198.1"/>
    <property type="molecule type" value="Genomic_DNA"/>
</dbReference>
<organism evidence="2">
    <name type="scientific">Darwinula stevensoni</name>
    <dbReference type="NCBI Taxonomy" id="69355"/>
    <lineage>
        <taxon>Eukaryota</taxon>
        <taxon>Metazoa</taxon>
        <taxon>Ecdysozoa</taxon>
        <taxon>Arthropoda</taxon>
        <taxon>Crustacea</taxon>
        <taxon>Oligostraca</taxon>
        <taxon>Ostracoda</taxon>
        <taxon>Podocopa</taxon>
        <taxon>Podocopida</taxon>
        <taxon>Darwinulocopina</taxon>
        <taxon>Darwinuloidea</taxon>
        <taxon>Darwinulidae</taxon>
        <taxon>Darwinula</taxon>
    </lineage>
</organism>
<evidence type="ECO:0000313" key="2">
    <source>
        <dbReference type="EMBL" id="CAD7254643.1"/>
    </source>
</evidence>
<reference evidence="2" key="1">
    <citation type="submission" date="2020-11" db="EMBL/GenBank/DDBJ databases">
        <authorList>
            <person name="Tran Van P."/>
        </authorList>
    </citation>
    <scope>NUCLEOTIDE SEQUENCE</scope>
</reference>
<dbReference type="PANTHER" id="PTHR11733">
    <property type="entry name" value="ZINC METALLOPROTEASE FAMILY M13 NEPRILYSIN-RELATED"/>
    <property type="match status" value="1"/>
</dbReference>
<dbReference type="GO" id="GO:0005886">
    <property type="term" value="C:plasma membrane"/>
    <property type="evidence" value="ECO:0007669"/>
    <property type="project" value="TreeGrafter"/>
</dbReference>
<proteinExistence type="predicted"/>
<dbReference type="GO" id="GO:0016485">
    <property type="term" value="P:protein processing"/>
    <property type="evidence" value="ECO:0007669"/>
    <property type="project" value="TreeGrafter"/>
</dbReference>
<feature type="domain" description="Peptidase M13 C-terminal" evidence="1">
    <location>
        <begin position="115"/>
        <end position="208"/>
    </location>
</feature>
<dbReference type="EMBL" id="LR910768">
    <property type="protein sequence ID" value="CAD7254643.1"/>
    <property type="molecule type" value="Genomic_DNA"/>
</dbReference>
<dbReference type="PANTHER" id="PTHR11733:SF238">
    <property type="entry name" value="FI07649P-RELATED"/>
    <property type="match status" value="1"/>
</dbReference>
<dbReference type="InterPro" id="IPR024079">
    <property type="entry name" value="MetalloPept_cat_dom_sf"/>
</dbReference>
<dbReference type="Gene3D" id="3.40.390.10">
    <property type="entry name" value="Collagenase (Catalytic Domain)"/>
    <property type="match status" value="2"/>
</dbReference>
<dbReference type="OrthoDB" id="6374910at2759"/>
<feature type="domain" description="Peptidase M13 C-terminal" evidence="1">
    <location>
        <begin position="1"/>
        <end position="70"/>
    </location>
</feature>
<evidence type="ECO:0000259" key="1">
    <source>
        <dbReference type="Pfam" id="PF01431"/>
    </source>
</evidence>
<feature type="non-terminal residue" evidence="2">
    <location>
        <position position="1"/>
    </location>
</feature>
<name>A0A7R9AI33_9CRUS</name>
<gene>
    <name evidence="2" type="ORF">DSTB1V02_LOCUS14389</name>
</gene>
<accession>A0A7R9AI33</accession>
<evidence type="ECO:0000313" key="3">
    <source>
        <dbReference type="Proteomes" id="UP000677054"/>
    </source>
</evidence>
<dbReference type="GO" id="GO:0004222">
    <property type="term" value="F:metalloendopeptidase activity"/>
    <property type="evidence" value="ECO:0007669"/>
    <property type="project" value="InterPro"/>
</dbReference>
<sequence length="220" mass="24770">FPAGILQPPFFHKSFPKSMTYGGIGMVIGHEITHSLDDRGRLFDGEGNLHNWWAPEAERRFRERAQCVVGTIPWSTFIMTGRNSKYQYFNDPGSDSTLITLPSLTLFASSREDYYGNMTVDELGIQLNGVTTQGENIADLGGLKIAFRAYREWLQKNPTAEILMPGLPLSSYQLFFLNFAQLWCGETRPEALLSKIRAGNHPPGKYRRVSFVLWGSKGVS</sequence>
<keyword evidence="3" id="KW-1185">Reference proteome</keyword>
<dbReference type="SUPFAM" id="SSF55486">
    <property type="entry name" value="Metalloproteases ('zincins'), catalytic domain"/>
    <property type="match status" value="1"/>
</dbReference>